<dbReference type="GO" id="GO:1990961">
    <property type="term" value="P:xenobiotic detoxification by transmembrane export across the plasma membrane"/>
    <property type="evidence" value="ECO:0007669"/>
    <property type="project" value="UniProtKB-ARBA"/>
</dbReference>
<dbReference type="GO" id="GO:0015297">
    <property type="term" value="F:antiporter activity"/>
    <property type="evidence" value="ECO:0007669"/>
    <property type="project" value="TreeGrafter"/>
</dbReference>
<keyword evidence="2" id="KW-0813">Transport</keyword>
<dbReference type="GO" id="GO:0031460">
    <property type="term" value="P:glycine betaine transport"/>
    <property type="evidence" value="ECO:0007669"/>
    <property type="project" value="TreeGrafter"/>
</dbReference>
<evidence type="ECO:0000313" key="11">
    <source>
        <dbReference type="Proteomes" id="UP000539957"/>
    </source>
</evidence>
<evidence type="ECO:0000256" key="6">
    <source>
        <dbReference type="ARBA" id="ARBA00023136"/>
    </source>
</evidence>
<name>A0A7W7IQ95_9CAUL</name>
<evidence type="ECO:0000256" key="8">
    <source>
        <dbReference type="RuleBase" id="RU003942"/>
    </source>
</evidence>
<dbReference type="Gene3D" id="1.10.3730.20">
    <property type="match status" value="1"/>
</dbReference>
<keyword evidence="4 8" id="KW-0812">Transmembrane</keyword>
<evidence type="ECO:0000256" key="9">
    <source>
        <dbReference type="SAM" id="Phobius"/>
    </source>
</evidence>
<feature type="transmembrane region" description="Helical" evidence="9">
    <location>
        <begin position="60"/>
        <end position="81"/>
    </location>
</feature>
<evidence type="ECO:0000256" key="3">
    <source>
        <dbReference type="ARBA" id="ARBA00022475"/>
    </source>
</evidence>
<evidence type="ECO:0000256" key="2">
    <source>
        <dbReference type="ARBA" id="ARBA00022448"/>
    </source>
</evidence>
<dbReference type="InterPro" id="IPR045324">
    <property type="entry name" value="Small_multidrug_res"/>
</dbReference>
<accession>A0A7W7IQ95</accession>
<dbReference type="Pfam" id="PF00893">
    <property type="entry name" value="Multi_Drug_Res"/>
    <property type="match status" value="1"/>
</dbReference>
<organism evidence="10 11">
    <name type="scientific">Brevundimonas bullata</name>
    <dbReference type="NCBI Taxonomy" id="13160"/>
    <lineage>
        <taxon>Bacteria</taxon>
        <taxon>Pseudomonadati</taxon>
        <taxon>Pseudomonadota</taxon>
        <taxon>Alphaproteobacteria</taxon>
        <taxon>Caulobacterales</taxon>
        <taxon>Caulobacteraceae</taxon>
        <taxon>Brevundimonas</taxon>
    </lineage>
</organism>
<keyword evidence="6 9" id="KW-0472">Membrane</keyword>
<dbReference type="GO" id="GO:0015220">
    <property type="term" value="F:choline transmembrane transporter activity"/>
    <property type="evidence" value="ECO:0007669"/>
    <property type="project" value="TreeGrafter"/>
</dbReference>
<dbReference type="PANTHER" id="PTHR30561:SF1">
    <property type="entry name" value="MULTIDRUG TRANSPORTER EMRE"/>
    <property type="match status" value="1"/>
</dbReference>
<dbReference type="PANTHER" id="PTHR30561">
    <property type="entry name" value="SMR FAMILY PROTON-DEPENDENT DRUG EFFLUX TRANSPORTER SUGE"/>
    <property type="match status" value="1"/>
</dbReference>
<dbReference type="InterPro" id="IPR037185">
    <property type="entry name" value="EmrE-like"/>
</dbReference>
<dbReference type="FunFam" id="1.10.3730.20:FF:000001">
    <property type="entry name" value="Quaternary ammonium compound resistance transporter SugE"/>
    <property type="match status" value="1"/>
</dbReference>
<evidence type="ECO:0000256" key="4">
    <source>
        <dbReference type="ARBA" id="ARBA00022692"/>
    </source>
</evidence>
<gene>
    <name evidence="10" type="ORF">HNP32_002264</name>
</gene>
<evidence type="ECO:0000256" key="1">
    <source>
        <dbReference type="ARBA" id="ARBA00004651"/>
    </source>
</evidence>
<keyword evidence="5 9" id="KW-1133">Transmembrane helix</keyword>
<comment type="subcellular location">
    <subcellularLocation>
        <location evidence="1 8">Cell membrane</location>
        <topology evidence="1 8">Multi-pass membrane protein</topology>
    </subcellularLocation>
</comment>
<dbReference type="RefSeq" id="WP_184270026.1">
    <property type="nucleotide sequence ID" value="NZ_JACHKY010000003.1"/>
</dbReference>
<dbReference type="GO" id="GO:0005886">
    <property type="term" value="C:plasma membrane"/>
    <property type="evidence" value="ECO:0007669"/>
    <property type="project" value="UniProtKB-SubCell"/>
</dbReference>
<proteinExistence type="inferred from homology"/>
<comment type="caution">
    <text evidence="10">The sequence shown here is derived from an EMBL/GenBank/DDBJ whole genome shotgun (WGS) entry which is preliminary data.</text>
</comment>
<dbReference type="SUPFAM" id="SSF103481">
    <property type="entry name" value="Multidrug resistance efflux transporter EmrE"/>
    <property type="match status" value="1"/>
</dbReference>
<evidence type="ECO:0000256" key="7">
    <source>
        <dbReference type="ARBA" id="ARBA00038032"/>
    </source>
</evidence>
<dbReference type="EMBL" id="JACHKY010000003">
    <property type="protein sequence ID" value="MBB4798520.1"/>
    <property type="molecule type" value="Genomic_DNA"/>
</dbReference>
<comment type="similarity">
    <text evidence="7 8">Belongs to the drug/metabolite transporter (DMT) superfamily. Small multidrug resistance (SMR) (TC 2.A.7.1) family.</text>
</comment>
<feature type="transmembrane region" description="Helical" evidence="9">
    <location>
        <begin position="87"/>
        <end position="106"/>
    </location>
</feature>
<dbReference type="GO" id="GO:0015199">
    <property type="term" value="F:amino-acid betaine transmembrane transporter activity"/>
    <property type="evidence" value="ECO:0007669"/>
    <property type="project" value="TreeGrafter"/>
</dbReference>
<evidence type="ECO:0000256" key="5">
    <source>
        <dbReference type="ARBA" id="ARBA00022989"/>
    </source>
</evidence>
<sequence length="112" mass="11876">MNPVTWAALLGAIGFEVLGTTLLQQSQQFTKPWPTAGLALCYGAAFYLLTIALKQMPVGLAYAIWSGLGVVLISLIGLFLFKQKLDVPAVVGLVMIVGGVVVINVFSKSVTH</sequence>
<protein>
    <submittedName>
        <fullName evidence="10">Small multidrug resistance pump</fullName>
    </submittedName>
</protein>
<dbReference type="InterPro" id="IPR000390">
    <property type="entry name" value="Small_drug/metabolite_transptr"/>
</dbReference>
<dbReference type="AlphaFoldDB" id="A0A7W7IQ95"/>
<keyword evidence="11" id="KW-1185">Reference proteome</keyword>
<dbReference type="Proteomes" id="UP000539957">
    <property type="component" value="Unassembled WGS sequence"/>
</dbReference>
<feature type="transmembrane region" description="Helical" evidence="9">
    <location>
        <begin position="35"/>
        <end position="53"/>
    </location>
</feature>
<evidence type="ECO:0000313" key="10">
    <source>
        <dbReference type="EMBL" id="MBB4798520.1"/>
    </source>
</evidence>
<keyword evidence="3" id="KW-1003">Cell membrane</keyword>
<reference evidence="10 11" key="1">
    <citation type="submission" date="2020-08" db="EMBL/GenBank/DDBJ databases">
        <title>Functional genomics of gut bacteria from endangered species of beetles.</title>
        <authorList>
            <person name="Carlos-Shanley C."/>
        </authorList>
    </citation>
    <scope>NUCLEOTIDE SEQUENCE [LARGE SCALE GENOMIC DNA]</scope>
    <source>
        <strain evidence="10 11">S00123</strain>
    </source>
</reference>